<feature type="transmembrane region" description="Helical" evidence="8">
    <location>
        <begin position="351"/>
        <end position="371"/>
    </location>
</feature>
<comment type="caution">
    <text evidence="9">The sequence shown here is derived from an EMBL/GenBank/DDBJ whole genome shotgun (WGS) entry which is preliminary data.</text>
</comment>
<feature type="transmembrane region" description="Helical" evidence="8">
    <location>
        <begin position="127"/>
        <end position="148"/>
    </location>
</feature>
<feature type="transmembrane region" description="Helical" evidence="8">
    <location>
        <begin position="232"/>
        <end position="251"/>
    </location>
</feature>
<dbReference type="InterPro" id="IPR003445">
    <property type="entry name" value="Cat_transpt"/>
</dbReference>
<feature type="transmembrane region" description="Helical" evidence="8">
    <location>
        <begin position="160"/>
        <end position="179"/>
    </location>
</feature>
<dbReference type="EMBL" id="BAHD01000028">
    <property type="protein sequence ID" value="GAB95879.1"/>
    <property type="molecule type" value="Genomic_DNA"/>
</dbReference>
<accession>K6XAP9</accession>
<keyword evidence="5 8" id="KW-1133">Transmembrane helix</keyword>
<sequence length="446" mass="47629">MSAGRVWQRALLHPVRLVPLAFLAVITLGTLVLLLPIAHPGEVRPLAAAFTAVSATCITGLAVVDTATYWTPFGQVVIVVLTQMGGFGIMSAATLLALMVRGKIALSGSLVTQTEKQAKHIGDARTVLVRIGVLMLVCEAAIAAVLTVRFLARGLDLLDALWHGVFYACMSFTNAGFAIQSDSIMGFVPDAFIVWPMYLGIFVGSLGYPVIFELLKSWRRPDSWSVHTRITFWGWLLLAAIGFVTFIVFEWTNPDTLGPMSVLTKINAAMAGTVMPRSGGFNAVDYAHIHDETIVVTIVLMFIGGGSAGTSGGLKVSTFFLLGYVILAEIRGEPQVRVAHRSIGSATQRQALSVALLCVGFVTLGTIGMVIVTDLPLVAVLFDVVSAFGTVGLSLGITPQLNAPGQILLMVLMFVGRVGTITVASALALRNKRRHFNLPEERPIVG</sequence>
<dbReference type="STRING" id="1184609.KILIM_028_00330"/>
<evidence type="ECO:0000256" key="3">
    <source>
        <dbReference type="ARBA" id="ARBA00022475"/>
    </source>
</evidence>
<evidence type="ECO:0000256" key="5">
    <source>
        <dbReference type="ARBA" id="ARBA00022989"/>
    </source>
</evidence>
<dbReference type="PANTHER" id="PTHR32024:SF1">
    <property type="entry name" value="KTR SYSTEM POTASSIUM UPTAKE PROTEIN B"/>
    <property type="match status" value="1"/>
</dbReference>
<dbReference type="Pfam" id="PF02386">
    <property type="entry name" value="TrkH"/>
    <property type="match status" value="1"/>
</dbReference>
<dbReference type="PANTHER" id="PTHR32024">
    <property type="entry name" value="TRK SYSTEM POTASSIUM UPTAKE PROTEIN TRKG-RELATED"/>
    <property type="match status" value="1"/>
</dbReference>
<comment type="subcellular location">
    <subcellularLocation>
        <location evidence="1">Cell membrane</location>
        <topology evidence="1">Multi-pass membrane protein</topology>
    </subcellularLocation>
</comment>
<evidence type="ECO:0000256" key="6">
    <source>
        <dbReference type="ARBA" id="ARBA00023065"/>
    </source>
</evidence>
<dbReference type="GO" id="GO:0005886">
    <property type="term" value="C:plasma membrane"/>
    <property type="evidence" value="ECO:0007669"/>
    <property type="project" value="UniProtKB-SubCell"/>
</dbReference>
<feature type="transmembrane region" description="Helical" evidence="8">
    <location>
        <begin position="45"/>
        <end position="64"/>
    </location>
</feature>
<keyword evidence="2" id="KW-0813">Transport</keyword>
<name>K6XAP9_9MICO</name>
<dbReference type="OrthoDB" id="9810952at2"/>
<evidence type="ECO:0000313" key="9">
    <source>
        <dbReference type="EMBL" id="GAB95879.1"/>
    </source>
</evidence>
<feature type="transmembrane region" description="Helical" evidence="8">
    <location>
        <begin position="407"/>
        <end position="429"/>
    </location>
</feature>
<evidence type="ECO:0000313" key="10">
    <source>
        <dbReference type="Proteomes" id="UP000008366"/>
    </source>
</evidence>
<keyword evidence="6" id="KW-0406">Ion transport</keyword>
<keyword evidence="7 8" id="KW-0472">Membrane</keyword>
<protein>
    <submittedName>
        <fullName evidence="9">Ktr system potassium uptake protein KtrB</fullName>
    </submittedName>
</protein>
<dbReference type="Proteomes" id="UP000008366">
    <property type="component" value="Unassembled WGS sequence"/>
</dbReference>
<feature type="transmembrane region" description="Helical" evidence="8">
    <location>
        <begin position="20"/>
        <end position="38"/>
    </location>
</feature>
<reference evidence="9 10" key="1">
    <citation type="submission" date="2012-08" db="EMBL/GenBank/DDBJ databases">
        <title>Whole genome shotgun sequence of Kineosphaera limosa NBRC 100340.</title>
        <authorList>
            <person name="Yoshida I."/>
            <person name="Isaki S."/>
            <person name="Hosoyama A."/>
            <person name="Tsuchikane K."/>
            <person name="Katsumata H."/>
            <person name="Ando Y."/>
            <person name="Ohji S."/>
            <person name="Hamada M."/>
            <person name="Tamura T."/>
            <person name="Yamazoe A."/>
            <person name="Yamazaki S."/>
            <person name="Fujita N."/>
        </authorList>
    </citation>
    <scope>NUCLEOTIDE SEQUENCE [LARGE SCALE GENOMIC DNA]</scope>
    <source>
        <strain evidence="9 10">NBRC 100340</strain>
    </source>
</reference>
<feature type="transmembrane region" description="Helical" evidence="8">
    <location>
        <begin position="191"/>
        <end position="212"/>
    </location>
</feature>
<evidence type="ECO:0000256" key="1">
    <source>
        <dbReference type="ARBA" id="ARBA00004651"/>
    </source>
</evidence>
<dbReference type="GO" id="GO:0008324">
    <property type="term" value="F:monoatomic cation transmembrane transporter activity"/>
    <property type="evidence" value="ECO:0007669"/>
    <property type="project" value="InterPro"/>
</dbReference>
<evidence type="ECO:0000256" key="2">
    <source>
        <dbReference type="ARBA" id="ARBA00022448"/>
    </source>
</evidence>
<keyword evidence="3" id="KW-1003">Cell membrane</keyword>
<dbReference type="AlphaFoldDB" id="K6XAP9"/>
<keyword evidence="4 8" id="KW-0812">Transmembrane</keyword>
<dbReference type="RefSeq" id="WP_006592411.1">
    <property type="nucleotide sequence ID" value="NZ_BAHD01000028.1"/>
</dbReference>
<proteinExistence type="predicted"/>
<evidence type="ECO:0000256" key="7">
    <source>
        <dbReference type="ARBA" id="ARBA00023136"/>
    </source>
</evidence>
<evidence type="ECO:0000256" key="4">
    <source>
        <dbReference type="ARBA" id="ARBA00022692"/>
    </source>
</evidence>
<dbReference type="GO" id="GO:0030001">
    <property type="term" value="P:metal ion transport"/>
    <property type="evidence" value="ECO:0007669"/>
    <property type="project" value="UniProtKB-ARBA"/>
</dbReference>
<evidence type="ECO:0000256" key="8">
    <source>
        <dbReference type="SAM" id="Phobius"/>
    </source>
</evidence>
<dbReference type="eggNOG" id="COG0168">
    <property type="taxonomic scope" value="Bacteria"/>
</dbReference>
<organism evidence="9 10">
    <name type="scientific">Kineosphaera limosa NBRC 100340</name>
    <dbReference type="NCBI Taxonomy" id="1184609"/>
    <lineage>
        <taxon>Bacteria</taxon>
        <taxon>Bacillati</taxon>
        <taxon>Actinomycetota</taxon>
        <taxon>Actinomycetes</taxon>
        <taxon>Micrococcales</taxon>
        <taxon>Dermatophilaceae</taxon>
        <taxon>Kineosphaera</taxon>
    </lineage>
</organism>
<feature type="transmembrane region" description="Helical" evidence="8">
    <location>
        <begin position="76"/>
        <end position="100"/>
    </location>
</feature>
<gene>
    <name evidence="9" type="primary">ktrB</name>
    <name evidence="9" type="ORF">KILIM_028_00330</name>
</gene>
<keyword evidence="10" id="KW-1185">Reference proteome</keyword>